<keyword evidence="17" id="KW-1185">Reference proteome</keyword>
<dbReference type="PANTHER" id="PTHR13145:SF0">
    <property type="entry name" value="E3 UBIQUITIN-PROTEIN LIGASE MARCHF6"/>
    <property type="match status" value="1"/>
</dbReference>
<feature type="transmembrane region" description="Helical" evidence="14">
    <location>
        <begin position="809"/>
        <end position="827"/>
    </location>
</feature>
<feature type="transmembrane region" description="Helical" evidence="14">
    <location>
        <begin position="491"/>
        <end position="524"/>
    </location>
</feature>
<comment type="subcellular location">
    <subcellularLocation>
        <location evidence="2">Membrane</location>
        <topology evidence="2">Multi-pass membrane protein</topology>
    </subcellularLocation>
</comment>
<keyword evidence="11 14" id="KW-1133">Transmembrane helix</keyword>
<evidence type="ECO:0000313" key="17">
    <source>
        <dbReference type="Proteomes" id="UP000007800"/>
    </source>
</evidence>
<feature type="transmembrane region" description="Helical" evidence="14">
    <location>
        <begin position="262"/>
        <end position="284"/>
    </location>
</feature>
<evidence type="ECO:0000259" key="15">
    <source>
        <dbReference type="PROSITE" id="PS51292"/>
    </source>
</evidence>
<protein>
    <recommendedName>
        <fullName evidence="4">RING-type E3 ubiquitin transferase</fullName>
        <ecNumber evidence="4">2.3.2.27</ecNumber>
    </recommendedName>
</protein>
<dbReference type="GO" id="GO:0061630">
    <property type="term" value="F:ubiquitin protein ligase activity"/>
    <property type="evidence" value="ECO:0007669"/>
    <property type="project" value="UniProtKB-EC"/>
</dbReference>
<name>C5LHV9_PERM5</name>
<feature type="transmembrane region" description="Helical" evidence="14">
    <location>
        <begin position="864"/>
        <end position="894"/>
    </location>
</feature>
<dbReference type="InParanoid" id="C5LHV9"/>
<proteinExistence type="predicted"/>
<accession>C5LHV9</accession>
<feature type="compositionally biased region" description="Basic and acidic residues" evidence="13">
    <location>
        <begin position="77"/>
        <end position="93"/>
    </location>
</feature>
<dbReference type="Gene3D" id="3.30.40.10">
    <property type="entry name" value="Zinc/RING finger domain, C3HC4 (zinc finger)"/>
    <property type="match status" value="1"/>
</dbReference>
<evidence type="ECO:0000256" key="7">
    <source>
        <dbReference type="ARBA" id="ARBA00022723"/>
    </source>
</evidence>
<feature type="compositionally biased region" description="Low complexity" evidence="13">
    <location>
        <begin position="37"/>
        <end position="48"/>
    </location>
</feature>
<evidence type="ECO:0000256" key="8">
    <source>
        <dbReference type="ARBA" id="ARBA00022771"/>
    </source>
</evidence>
<evidence type="ECO:0000256" key="14">
    <source>
        <dbReference type="SAM" id="Phobius"/>
    </source>
</evidence>
<comment type="pathway">
    <text evidence="3">Protein modification; protein ubiquitination.</text>
</comment>
<dbReference type="SUPFAM" id="SSF57850">
    <property type="entry name" value="RING/U-box"/>
    <property type="match status" value="1"/>
</dbReference>
<keyword evidence="9" id="KW-0833">Ubl conjugation pathway</keyword>
<keyword evidence="5" id="KW-0808">Transferase</keyword>
<evidence type="ECO:0000256" key="5">
    <source>
        <dbReference type="ARBA" id="ARBA00022679"/>
    </source>
</evidence>
<feature type="domain" description="RING-CH-type" evidence="15">
    <location>
        <begin position="92"/>
        <end position="167"/>
    </location>
</feature>
<feature type="transmembrane region" description="Helical" evidence="14">
    <location>
        <begin position="455"/>
        <end position="479"/>
    </location>
</feature>
<feature type="transmembrane region" description="Helical" evidence="14">
    <location>
        <begin position="914"/>
        <end position="934"/>
    </location>
</feature>
<dbReference type="GO" id="GO:0005789">
    <property type="term" value="C:endoplasmic reticulum membrane"/>
    <property type="evidence" value="ECO:0007669"/>
    <property type="project" value="TreeGrafter"/>
</dbReference>
<evidence type="ECO:0000256" key="1">
    <source>
        <dbReference type="ARBA" id="ARBA00000900"/>
    </source>
</evidence>
<evidence type="ECO:0000256" key="10">
    <source>
        <dbReference type="ARBA" id="ARBA00022833"/>
    </source>
</evidence>
<evidence type="ECO:0000256" key="6">
    <source>
        <dbReference type="ARBA" id="ARBA00022692"/>
    </source>
</evidence>
<evidence type="ECO:0000256" key="12">
    <source>
        <dbReference type="ARBA" id="ARBA00023136"/>
    </source>
</evidence>
<comment type="catalytic activity">
    <reaction evidence="1">
        <text>S-ubiquitinyl-[E2 ubiquitin-conjugating enzyme]-L-cysteine + [acceptor protein]-L-lysine = [E2 ubiquitin-conjugating enzyme]-L-cysteine + N(6)-ubiquitinyl-[acceptor protein]-L-lysine.</text>
        <dbReference type="EC" id="2.3.2.27"/>
    </reaction>
</comment>
<dbReference type="GO" id="GO:0008270">
    <property type="term" value="F:zinc ion binding"/>
    <property type="evidence" value="ECO:0007669"/>
    <property type="project" value="UniProtKB-KW"/>
</dbReference>
<dbReference type="RefSeq" id="XP_002771897.1">
    <property type="nucleotide sequence ID" value="XM_002771851.1"/>
</dbReference>
<feature type="transmembrane region" description="Helical" evidence="14">
    <location>
        <begin position="544"/>
        <end position="565"/>
    </location>
</feature>
<dbReference type="SMART" id="SM00744">
    <property type="entry name" value="RINGv"/>
    <property type="match status" value="1"/>
</dbReference>
<feature type="transmembrane region" description="Helical" evidence="14">
    <location>
        <begin position="767"/>
        <end position="789"/>
    </location>
</feature>
<evidence type="ECO:0000256" key="4">
    <source>
        <dbReference type="ARBA" id="ARBA00012483"/>
    </source>
</evidence>
<dbReference type="GO" id="GO:0036503">
    <property type="term" value="P:ERAD pathway"/>
    <property type="evidence" value="ECO:0007669"/>
    <property type="project" value="TreeGrafter"/>
</dbReference>
<feature type="region of interest" description="Disordered" evidence="13">
    <location>
        <begin position="1"/>
        <end position="23"/>
    </location>
</feature>
<dbReference type="Proteomes" id="UP000007800">
    <property type="component" value="Unassembled WGS sequence"/>
</dbReference>
<dbReference type="PROSITE" id="PS51292">
    <property type="entry name" value="ZF_RING_CH"/>
    <property type="match status" value="1"/>
</dbReference>
<dbReference type="InterPro" id="IPR013083">
    <property type="entry name" value="Znf_RING/FYVE/PHD"/>
</dbReference>
<dbReference type="OrthoDB" id="17530at2759"/>
<evidence type="ECO:0000256" key="2">
    <source>
        <dbReference type="ARBA" id="ARBA00004141"/>
    </source>
</evidence>
<evidence type="ECO:0000256" key="9">
    <source>
        <dbReference type="ARBA" id="ARBA00022786"/>
    </source>
</evidence>
<feature type="region of interest" description="Disordered" evidence="13">
    <location>
        <begin position="300"/>
        <end position="354"/>
    </location>
</feature>
<evidence type="ECO:0000256" key="11">
    <source>
        <dbReference type="ARBA" id="ARBA00022989"/>
    </source>
</evidence>
<sequence length="1066" mass="117269">MDALPLTQARSVSDASDIPTVEDTASVVTNAAVETDSIASVRDSSVSSETEEHDADHLGVDGVSSLDSTAKPTESGELDKPLEEESSERNRSESSDVAMCRICGQGAEEGPLYHPCRCSGSIAYVHEQCLRRWLAMRRTGRTDDDNDGTFILEDQRCELCGHKFSFRVVYAPNAPHRLPMKYLFTETWKLIFSIVKKCLRPLYAFTIWLVLLPLVSMTVLVDVFGVIDGFPDRLQIYGFVLGPSSSSDSRVPWLALVFRRPMLGVLCGGIVVSICGFGLLQLWLHTRIAAVPMVVPTEPGDERPRVIERRRRRPATPTGGAGENAHEVEVDNNDDEDHHDVGTATTTVDGSGTAEEAEIEVRLENLIGLEGSLGPSISTWFVMLYANTIAMLALVVLPYYIGMDNIENLAQCPLAPTLLQPTIPEDPYLVFIQRMQQHVETASQQMYPRPLVDDFPWDLICLSLGGLLCTQVAAIYHLWSTRGGMSLFGKVLSVLATALKYCVVIITGGFLPSLMIGCVVLLALESAGTHPFQPTNERSLMSLALSQLPVAVGTILVMLIGHLVISITQAAEQGVLSCLKPQAKEAMRESPAMIACFGHIIGRPEGEAQGGDQRLVRNKGIVPALYYSLLYIVYKLALVFVCVLPALALQHRYLPLQTRLVVTENSQAHAEAAISTMATSGMQAKIRLRTGKNLGTPISGSLDYLFVPVEFLCGHVLFPLVVRKPPMPPLLASFGRTVVKCLGLSSPFLDSAAPVIVEWTLPLVLRLLSLLSLAAAITMLTITTMPLIVGRRACRLLLPASVLQYVDDLQAVPMGVVLTLLGGQVILRLMTAMSRVPTAVRSFFGRISNNQHLIRSFVRNTRKFLLNLVSLLAATVFIFVVAPLSLGLLLYCVLVLPNSTSDVVNTASAPTKLFIFPCWVAGLVAMKVWILMIATRADVAWTMYDSHGVFYPPLHREVCVNLLWPSVRIWLFHTTVPSTVAKLATVYLLSSFDSVEYICVFMSRYSVLLSVIVDVCIRSIMPTLVKRVTDYHRRMFDKRYLVSTELENFDDSITTTIENNDEESTR</sequence>
<feature type="region of interest" description="Disordered" evidence="13">
    <location>
        <begin position="37"/>
        <end position="93"/>
    </location>
</feature>
<dbReference type="GeneID" id="9048207"/>
<dbReference type="InterPro" id="IPR011016">
    <property type="entry name" value="Znf_RING-CH"/>
</dbReference>
<dbReference type="PANTHER" id="PTHR13145">
    <property type="entry name" value="SSM4 PROTEIN"/>
    <property type="match status" value="1"/>
</dbReference>
<evidence type="ECO:0000313" key="16">
    <source>
        <dbReference type="EMBL" id="EER03713.1"/>
    </source>
</evidence>
<keyword evidence="6 14" id="KW-0812">Transmembrane</keyword>
<keyword evidence="8" id="KW-0863">Zinc-finger</keyword>
<dbReference type="AlphaFoldDB" id="C5LHV9"/>
<gene>
    <name evidence="16" type="ORF">Pmar_PMAR023010</name>
</gene>
<dbReference type="Pfam" id="PF12906">
    <property type="entry name" value="RINGv"/>
    <property type="match status" value="1"/>
</dbReference>
<feature type="transmembrane region" description="Helical" evidence="14">
    <location>
        <begin position="380"/>
        <end position="401"/>
    </location>
</feature>
<dbReference type="EMBL" id="GG682149">
    <property type="protein sequence ID" value="EER03713.1"/>
    <property type="molecule type" value="Genomic_DNA"/>
</dbReference>
<organism evidence="17">
    <name type="scientific">Perkinsus marinus (strain ATCC 50983 / TXsc)</name>
    <dbReference type="NCBI Taxonomy" id="423536"/>
    <lineage>
        <taxon>Eukaryota</taxon>
        <taxon>Sar</taxon>
        <taxon>Alveolata</taxon>
        <taxon>Perkinsozoa</taxon>
        <taxon>Perkinsea</taxon>
        <taxon>Perkinsida</taxon>
        <taxon>Perkinsidae</taxon>
        <taxon>Perkinsus</taxon>
    </lineage>
</organism>
<feature type="transmembrane region" description="Helical" evidence="14">
    <location>
        <begin position="624"/>
        <end position="648"/>
    </location>
</feature>
<evidence type="ECO:0000256" key="3">
    <source>
        <dbReference type="ARBA" id="ARBA00004906"/>
    </source>
</evidence>
<keyword evidence="12 14" id="KW-0472">Membrane</keyword>
<feature type="transmembrane region" description="Helical" evidence="14">
    <location>
        <begin position="202"/>
        <end position="227"/>
    </location>
</feature>
<keyword evidence="10" id="KW-0862">Zinc</keyword>
<evidence type="ECO:0000256" key="13">
    <source>
        <dbReference type="SAM" id="MobiDB-lite"/>
    </source>
</evidence>
<keyword evidence="7" id="KW-0479">Metal-binding</keyword>
<dbReference type="EC" id="2.3.2.27" evidence="4"/>
<dbReference type="CDD" id="cd16702">
    <property type="entry name" value="RING_CH-C4HC3_MARCH6"/>
    <property type="match status" value="1"/>
</dbReference>
<feature type="transmembrane region" description="Helical" evidence="14">
    <location>
        <begin position="704"/>
        <end position="722"/>
    </location>
</feature>
<reference evidence="16 17" key="1">
    <citation type="submission" date="2008-07" db="EMBL/GenBank/DDBJ databases">
        <authorList>
            <person name="El-Sayed N."/>
            <person name="Caler E."/>
            <person name="Inman J."/>
            <person name="Amedeo P."/>
            <person name="Hass B."/>
            <person name="Wortman J."/>
        </authorList>
    </citation>
    <scope>NUCLEOTIDE SEQUENCE [LARGE SCALE GENOMIC DNA]</scope>
    <source>
        <strain evidence="17">ATCC 50983 / TXsc</strain>
    </source>
</reference>